<dbReference type="PRINTS" id="PR00036">
    <property type="entry name" value="HTHLACI"/>
</dbReference>
<gene>
    <name evidence="5" type="ORF">ACFO8Q_02190</name>
</gene>
<dbReference type="Gene3D" id="3.40.50.2300">
    <property type="match status" value="2"/>
</dbReference>
<dbReference type="EMBL" id="JBHSHC010000014">
    <property type="protein sequence ID" value="MFC4766210.1"/>
    <property type="molecule type" value="Genomic_DNA"/>
</dbReference>
<evidence type="ECO:0000313" key="6">
    <source>
        <dbReference type="Proteomes" id="UP001596002"/>
    </source>
</evidence>
<feature type="domain" description="HTH lacI-type" evidence="4">
    <location>
        <begin position="2"/>
        <end position="56"/>
    </location>
</feature>
<dbReference type="PANTHER" id="PTHR30146:SF109">
    <property type="entry name" value="HTH-TYPE TRANSCRIPTIONAL REGULATOR GALS"/>
    <property type="match status" value="1"/>
</dbReference>
<dbReference type="SMART" id="SM00354">
    <property type="entry name" value="HTH_LACI"/>
    <property type="match status" value="1"/>
</dbReference>
<comment type="caution">
    <text evidence="5">The sequence shown here is derived from an EMBL/GenBank/DDBJ whole genome shotgun (WGS) entry which is preliminary data.</text>
</comment>
<dbReference type="Proteomes" id="UP001596002">
    <property type="component" value="Unassembled WGS sequence"/>
</dbReference>
<accession>A0ABV9PWP1</accession>
<proteinExistence type="predicted"/>
<dbReference type="CDD" id="cd06267">
    <property type="entry name" value="PBP1_LacI_sugar_binding-like"/>
    <property type="match status" value="1"/>
</dbReference>
<dbReference type="InterPro" id="IPR028082">
    <property type="entry name" value="Peripla_BP_I"/>
</dbReference>
<organism evidence="5 6">
    <name type="scientific">Effusibacillus consociatus</name>
    <dbReference type="NCBI Taxonomy" id="1117041"/>
    <lineage>
        <taxon>Bacteria</taxon>
        <taxon>Bacillati</taxon>
        <taxon>Bacillota</taxon>
        <taxon>Bacilli</taxon>
        <taxon>Bacillales</taxon>
        <taxon>Alicyclobacillaceae</taxon>
        <taxon>Effusibacillus</taxon>
    </lineage>
</organism>
<dbReference type="Pfam" id="PF00356">
    <property type="entry name" value="LacI"/>
    <property type="match status" value="1"/>
</dbReference>
<evidence type="ECO:0000259" key="4">
    <source>
        <dbReference type="PROSITE" id="PS50932"/>
    </source>
</evidence>
<reference evidence="6" key="1">
    <citation type="journal article" date="2019" name="Int. J. Syst. Evol. Microbiol.">
        <title>The Global Catalogue of Microorganisms (GCM) 10K type strain sequencing project: providing services to taxonomists for standard genome sequencing and annotation.</title>
        <authorList>
            <consortium name="The Broad Institute Genomics Platform"/>
            <consortium name="The Broad Institute Genome Sequencing Center for Infectious Disease"/>
            <person name="Wu L."/>
            <person name="Ma J."/>
        </authorList>
    </citation>
    <scope>NUCLEOTIDE SEQUENCE [LARGE SCALE GENOMIC DNA]</scope>
    <source>
        <strain evidence="6">WYCCWR 12678</strain>
    </source>
</reference>
<dbReference type="PANTHER" id="PTHR30146">
    <property type="entry name" value="LACI-RELATED TRANSCRIPTIONAL REPRESSOR"/>
    <property type="match status" value="1"/>
</dbReference>
<keyword evidence="6" id="KW-1185">Reference proteome</keyword>
<dbReference type="GO" id="GO:0003677">
    <property type="term" value="F:DNA binding"/>
    <property type="evidence" value="ECO:0007669"/>
    <property type="project" value="UniProtKB-KW"/>
</dbReference>
<dbReference type="CDD" id="cd01392">
    <property type="entry name" value="HTH_LacI"/>
    <property type="match status" value="1"/>
</dbReference>
<evidence type="ECO:0000256" key="3">
    <source>
        <dbReference type="ARBA" id="ARBA00023163"/>
    </source>
</evidence>
<dbReference type="InterPro" id="IPR000843">
    <property type="entry name" value="HTH_LacI"/>
</dbReference>
<keyword evidence="2 5" id="KW-0238">DNA-binding</keyword>
<keyword evidence="3" id="KW-0804">Transcription</keyword>
<evidence type="ECO:0000256" key="1">
    <source>
        <dbReference type="ARBA" id="ARBA00023015"/>
    </source>
</evidence>
<protein>
    <submittedName>
        <fullName evidence="5">LacI family DNA-binding transcriptional regulator</fullName>
    </submittedName>
</protein>
<name>A0ABV9PWP1_9BACL</name>
<dbReference type="InterPro" id="IPR010982">
    <property type="entry name" value="Lambda_DNA-bd_dom_sf"/>
</dbReference>
<dbReference type="RefSeq" id="WP_380023967.1">
    <property type="nucleotide sequence ID" value="NZ_JBHSHC010000014.1"/>
</dbReference>
<dbReference type="Gene3D" id="1.10.260.40">
    <property type="entry name" value="lambda repressor-like DNA-binding domains"/>
    <property type="match status" value="1"/>
</dbReference>
<dbReference type="PROSITE" id="PS50932">
    <property type="entry name" value="HTH_LACI_2"/>
    <property type="match status" value="1"/>
</dbReference>
<evidence type="ECO:0000256" key="2">
    <source>
        <dbReference type="ARBA" id="ARBA00023125"/>
    </source>
</evidence>
<dbReference type="Pfam" id="PF13377">
    <property type="entry name" value="Peripla_BP_3"/>
    <property type="match status" value="1"/>
</dbReference>
<dbReference type="SUPFAM" id="SSF47413">
    <property type="entry name" value="lambda repressor-like DNA-binding domains"/>
    <property type="match status" value="1"/>
</dbReference>
<keyword evidence="1" id="KW-0805">Transcription regulation</keyword>
<dbReference type="SUPFAM" id="SSF53822">
    <property type="entry name" value="Periplasmic binding protein-like I"/>
    <property type="match status" value="1"/>
</dbReference>
<evidence type="ECO:0000313" key="5">
    <source>
        <dbReference type="EMBL" id="MFC4766210.1"/>
    </source>
</evidence>
<dbReference type="InterPro" id="IPR046335">
    <property type="entry name" value="LacI/GalR-like_sensor"/>
</dbReference>
<sequence length="332" mass="36865">MISSRDVAKMAGVSQSTVSRVLNNPESVKPDTRNKVLRAIEELGYQPNLIARSLVTNSTRTIALISGTLSNGFFVETTNSIVDLATNRGYKTMVYFEGAMALRDIFDSIRGNKVDGILLSSIKLDDPMFEEIERSGIPYMLFNRRPRKGGNYVILDNFSAAEMITHHLLELGHRRIAYISGETNISTFFERKIGFEQVLREAGLSLQPDLFHVCDTSSSEVGKITLKLMHMSNPPTAILCATDAMAFSCMDAVLSMGLRIPEDVSLAGIDDISMASHHAIQLTSVGHHKFRIGEIAAENLIEMIEHGVESDRPRQIILQPELVIRKTTGRKR</sequence>